<organism evidence="2 3">
    <name type="scientific">Pontibacter mucosus</name>
    <dbReference type="NCBI Taxonomy" id="1649266"/>
    <lineage>
        <taxon>Bacteria</taxon>
        <taxon>Pseudomonadati</taxon>
        <taxon>Bacteroidota</taxon>
        <taxon>Cytophagia</taxon>
        <taxon>Cytophagales</taxon>
        <taxon>Hymenobacteraceae</taxon>
        <taxon>Pontibacter</taxon>
    </lineage>
</organism>
<feature type="domain" description="Amidohydrolase 3" evidence="1">
    <location>
        <begin position="98"/>
        <end position="447"/>
    </location>
</feature>
<dbReference type="OrthoDB" id="9815027at2"/>
<keyword evidence="3" id="KW-1185">Reference proteome</keyword>
<dbReference type="InterPro" id="IPR032466">
    <property type="entry name" value="Metal_Hydrolase"/>
</dbReference>
<gene>
    <name evidence="2" type="ORF">C8N40_11592</name>
</gene>
<dbReference type="Pfam" id="PF07969">
    <property type="entry name" value="Amidohydro_3"/>
    <property type="match status" value="1"/>
</dbReference>
<dbReference type="PANTHER" id="PTHR32027:SF9">
    <property type="entry name" value="BLL3847 PROTEIN"/>
    <property type="match status" value="1"/>
</dbReference>
<dbReference type="InterPro" id="IPR011059">
    <property type="entry name" value="Metal-dep_hydrolase_composite"/>
</dbReference>
<evidence type="ECO:0000259" key="1">
    <source>
        <dbReference type="Pfam" id="PF07969"/>
    </source>
</evidence>
<dbReference type="EMBL" id="QBKI01000015">
    <property type="protein sequence ID" value="PTX11415.1"/>
    <property type="molecule type" value="Genomic_DNA"/>
</dbReference>
<dbReference type="NCBIfam" id="NF005312">
    <property type="entry name" value="PRK06846.1"/>
    <property type="match status" value="1"/>
</dbReference>
<dbReference type="InterPro" id="IPR052349">
    <property type="entry name" value="Metallo-hydrolase_Enzymes"/>
</dbReference>
<dbReference type="GO" id="GO:0016814">
    <property type="term" value="F:hydrolase activity, acting on carbon-nitrogen (but not peptide) bonds, in cyclic amidines"/>
    <property type="evidence" value="ECO:0007669"/>
    <property type="project" value="TreeGrafter"/>
</dbReference>
<comment type="caution">
    <text evidence="2">The sequence shown here is derived from an EMBL/GenBank/DDBJ whole genome shotgun (WGS) entry which is preliminary data.</text>
</comment>
<dbReference type="SUPFAM" id="SSF51556">
    <property type="entry name" value="Metallo-dependent hydrolases"/>
    <property type="match status" value="1"/>
</dbReference>
<protein>
    <submittedName>
        <fullName evidence="2">Cytosine/adenosine deaminase-related metal-dependent hydrolase</fullName>
    </submittedName>
</protein>
<keyword evidence="2" id="KW-0378">Hydrolase</keyword>
<sequence length="452" mass="49674">MAPQRITRKDFIINSSMLLAGSSLMGCNSILAASQAEAPEQRIGTATGKNLTLKNVRLETGFIYEEGEVTGTKTELFTIELSEGKIKAILPNNPGAKAIDAQGLLLLPAFKDMHIHLDKTFYGGPWQARRKKNRTVQDMIAYEQQVLPEMLKTSTERAEKLIELLQSKGSNFARSHVNIEPTSRLDSLKNLQQALENKKDSFGAELVAFPQHGIFRSNSEALMKEAATMGIDYIGGLDPHAIDGDVEKGLDFIVQLALDHSKGIDIHLHEGGEPGLRTVEYLIERINENPVLKGKTFISHAFVLARLENPKLEEVAEKLAAAQVGIISTIPFGSIMMPIPTLYKYGVDVRTGNDSIIDHWNTFGSGSVLQKANLMAQLYGYSTEFELSRCLKLTTHNVLPLSDEGKRQWPQVGDIADMVLVDASCSAEAVSRISPVTSLIHQGKIIFHNSAV</sequence>
<dbReference type="Proteomes" id="UP000244225">
    <property type="component" value="Unassembled WGS sequence"/>
</dbReference>
<dbReference type="AlphaFoldDB" id="A0A2T5Y555"/>
<dbReference type="InterPro" id="IPR013108">
    <property type="entry name" value="Amidohydro_3"/>
</dbReference>
<reference evidence="2 3" key="1">
    <citation type="submission" date="2018-04" db="EMBL/GenBank/DDBJ databases">
        <title>Genomic Encyclopedia of Archaeal and Bacterial Type Strains, Phase II (KMG-II): from individual species to whole genera.</title>
        <authorList>
            <person name="Goeker M."/>
        </authorList>
    </citation>
    <scope>NUCLEOTIDE SEQUENCE [LARGE SCALE GENOMIC DNA]</scope>
    <source>
        <strain evidence="2 3">DSM 100162</strain>
    </source>
</reference>
<dbReference type="PROSITE" id="PS51257">
    <property type="entry name" value="PROKAR_LIPOPROTEIN"/>
    <property type="match status" value="1"/>
</dbReference>
<evidence type="ECO:0000313" key="2">
    <source>
        <dbReference type="EMBL" id="PTX11415.1"/>
    </source>
</evidence>
<evidence type="ECO:0000313" key="3">
    <source>
        <dbReference type="Proteomes" id="UP000244225"/>
    </source>
</evidence>
<accession>A0A2T5Y555</accession>
<dbReference type="CDD" id="cd01293">
    <property type="entry name" value="Bact_CD"/>
    <property type="match status" value="1"/>
</dbReference>
<proteinExistence type="predicted"/>
<name>A0A2T5Y555_9BACT</name>
<dbReference type="Gene3D" id="2.30.40.10">
    <property type="entry name" value="Urease, subunit C, domain 1"/>
    <property type="match status" value="1"/>
</dbReference>
<dbReference type="SUPFAM" id="SSF51338">
    <property type="entry name" value="Composite domain of metallo-dependent hydrolases"/>
    <property type="match status" value="1"/>
</dbReference>
<dbReference type="Gene3D" id="3.20.20.140">
    <property type="entry name" value="Metal-dependent hydrolases"/>
    <property type="match status" value="1"/>
</dbReference>
<dbReference type="PANTHER" id="PTHR32027">
    <property type="entry name" value="CYTOSINE DEAMINASE"/>
    <property type="match status" value="1"/>
</dbReference>
<dbReference type="RefSeq" id="WP_108213890.1">
    <property type="nucleotide sequence ID" value="NZ_QBKI01000015.1"/>
</dbReference>